<proteinExistence type="evidence at transcript level"/>
<feature type="non-terminal residue" evidence="1">
    <location>
        <position position="1"/>
    </location>
</feature>
<dbReference type="EMBL" id="AK403401">
    <property type="protein sequence ID" value="BAM19693.1"/>
    <property type="molecule type" value="mRNA"/>
</dbReference>
<sequence>STTIINFLYPEVYLSCAFYTTNRYFQNNVLLLFCKDTIKKSFFFWTLNVQRQTKNPSFALSNLGNVCMHLIIVLLPS</sequence>
<protein>
    <submittedName>
        <fullName evidence="1">Uncharacterized protein</fullName>
    </submittedName>
</protein>
<reference evidence="1" key="1">
    <citation type="journal article" date="2012" name="BMC Biol.">
        <title>Comprehensive microarray-based analysis for stage-specific larval camouflage pattern-associated genes in the swallowtail butterfly, Papilio xuthus.</title>
        <authorList>
            <person name="Futahashi R."/>
            <person name="Shirataki H."/>
            <person name="Narita T."/>
            <person name="Mita K."/>
            <person name="Fujiwara H."/>
        </authorList>
    </citation>
    <scope>NUCLEOTIDE SEQUENCE</scope>
    <source>
        <tissue evidence="1">Epidermis</tissue>
    </source>
</reference>
<name>I4DP53_PAPXU</name>
<evidence type="ECO:0000313" key="1">
    <source>
        <dbReference type="EMBL" id="BAM19693.1"/>
    </source>
</evidence>
<dbReference type="AlphaFoldDB" id="I4DP53"/>
<accession>I4DP53</accession>
<organism evidence="1">
    <name type="scientific">Papilio xuthus</name>
    <name type="common">Asian swallowtail butterfly</name>
    <dbReference type="NCBI Taxonomy" id="66420"/>
    <lineage>
        <taxon>Eukaryota</taxon>
        <taxon>Metazoa</taxon>
        <taxon>Ecdysozoa</taxon>
        <taxon>Arthropoda</taxon>
        <taxon>Hexapoda</taxon>
        <taxon>Insecta</taxon>
        <taxon>Pterygota</taxon>
        <taxon>Neoptera</taxon>
        <taxon>Endopterygota</taxon>
        <taxon>Lepidoptera</taxon>
        <taxon>Glossata</taxon>
        <taxon>Ditrysia</taxon>
        <taxon>Papilionoidea</taxon>
        <taxon>Papilionidae</taxon>
        <taxon>Papilioninae</taxon>
        <taxon>Papilio</taxon>
    </lineage>
</organism>